<feature type="chain" id="PRO_5027559758" description="DUF4189 domain-containing protein" evidence="1">
    <location>
        <begin position="30"/>
        <end position="94"/>
    </location>
</feature>
<evidence type="ECO:0000313" key="2">
    <source>
        <dbReference type="EMBL" id="QLJ16530.1"/>
    </source>
</evidence>
<evidence type="ECO:0000256" key="1">
    <source>
        <dbReference type="SAM" id="SignalP"/>
    </source>
</evidence>
<keyword evidence="1" id="KW-0732">Signal</keyword>
<name>A0A7D5W1X8_PSEPU</name>
<organism evidence="2 3">
    <name type="scientific">Pseudomonas putida</name>
    <name type="common">Arthrobacter siderocapsulatus</name>
    <dbReference type="NCBI Taxonomy" id="303"/>
    <lineage>
        <taxon>Bacteria</taxon>
        <taxon>Pseudomonadati</taxon>
        <taxon>Pseudomonadota</taxon>
        <taxon>Gammaproteobacteria</taxon>
        <taxon>Pseudomonadales</taxon>
        <taxon>Pseudomonadaceae</taxon>
        <taxon>Pseudomonas</taxon>
    </lineage>
</organism>
<dbReference type="RefSeq" id="WP_180689802.1">
    <property type="nucleotide sequence ID" value="NZ_CP059052.1"/>
</dbReference>
<accession>A0A7D5W1X8</accession>
<dbReference type="EMBL" id="CP059052">
    <property type="protein sequence ID" value="QLJ16530.1"/>
    <property type="molecule type" value="Genomic_DNA"/>
</dbReference>
<proteinExistence type="predicted"/>
<feature type="signal peptide" evidence="1">
    <location>
        <begin position="1"/>
        <end position="29"/>
    </location>
</feature>
<dbReference type="Proteomes" id="UP000510934">
    <property type="component" value="Chromosome"/>
</dbReference>
<evidence type="ECO:0008006" key="4">
    <source>
        <dbReference type="Google" id="ProtNLM"/>
    </source>
</evidence>
<sequence length="94" mass="9757">MSRPNAYWALATLLGLCLALAGCSSNASKARYATPAVGSNCFAKAVPTTGEGGLAWGNTLSIARQKSLNNCVRYASRSGGTPRTCQVVMAKCKN</sequence>
<dbReference type="PROSITE" id="PS51257">
    <property type="entry name" value="PROKAR_LIPOPROTEIN"/>
    <property type="match status" value="1"/>
</dbReference>
<evidence type="ECO:0000313" key="3">
    <source>
        <dbReference type="Proteomes" id="UP000510934"/>
    </source>
</evidence>
<reference evidence="2 3" key="1">
    <citation type="journal article" date="2009" name="Mikrobiologiia">
        <title>[Phenanthren biodegradation and interaction of Pseudomonas putida BS3701 and Burkholderia sp.BS3702 in plant rhizosphere].</title>
        <authorList>
            <person name="Ovchinnikova A.A."/>
            <person name="Vetrova A.A."/>
            <person name="Filonov A.E."/>
            <person name="Boronin A.M."/>
        </authorList>
    </citation>
    <scope>NUCLEOTIDE SEQUENCE [LARGE SCALE GENOMIC DNA]</scope>
    <source>
        <strain evidence="2 3">BS3701</strain>
    </source>
</reference>
<protein>
    <recommendedName>
        <fullName evidence="4">DUF4189 domain-containing protein</fullName>
    </recommendedName>
</protein>
<gene>
    <name evidence="2" type="ORF">H0H12_11665</name>
</gene>
<dbReference type="AlphaFoldDB" id="A0A7D5W1X8"/>